<protein>
    <submittedName>
        <fullName evidence="1">Uncharacterized protein</fullName>
    </submittedName>
</protein>
<name>X0ZWF9_9ZZZZ</name>
<dbReference type="AlphaFoldDB" id="X0ZWF9"/>
<reference evidence="1" key="1">
    <citation type="journal article" date="2014" name="Front. Microbiol.">
        <title>High frequency of phylogenetically diverse reductive dehalogenase-homologous genes in deep subseafloor sedimentary metagenomes.</title>
        <authorList>
            <person name="Kawai M."/>
            <person name="Futagami T."/>
            <person name="Toyoda A."/>
            <person name="Takaki Y."/>
            <person name="Nishi S."/>
            <person name="Hori S."/>
            <person name="Arai W."/>
            <person name="Tsubouchi T."/>
            <person name="Morono Y."/>
            <person name="Uchiyama I."/>
            <person name="Ito T."/>
            <person name="Fujiyama A."/>
            <person name="Inagaki F."/>
            <person name="Takami H."/>
        </authorList>
    </citation>
    <scope>NUCLEOTIDE SEQUENCE</scope>
    <source>
        <strain evidence="1">Expedition CK06-06</strain>
    </source>
</reference>
<gene>
    <name evidence="1" type="ORF">S01H4_14514</name>
</gene>
<sequence>MGPYDKQQQQNLNRQFIQFMLKTQQESAASTSFFRKIDKKSRQYLNNLLISDQTDNPQLINHYLDAIEKQMTIPKIYKGHEVVISTEYRRYLNRQLKNIQSFFSNHELKVIQDRVALLYFKNLEVLKLNVYVNSRLEILPSNIFDDIYYSNNPLNTKSYKGLRNEVRSLKRAILACEASDQLADLAHEFYRRYNTLENKRSIYGLILREKIKVLYELTEKLDMSSESKNQVKLIYQRRFDEKLLQKLEAYIVKRSQISISHARLYVKYQFNRYHSEFVKNAVSTAYLLSLLAKNQQEERVATIAENYTQFIEYSALKLASGELAGSELARIISQSVKAILEQYSDMDAY</sequence>
<proteinExistence type="predicted"/>
<feature type="non-terminal residue" evidence="1">
    <location>
        <position position="349"/>
    </location>
</feature>
<evidence type="ECO:0000313" key="1">
    <source>
        <dbReference type="EMBL" id="GAG62247.1"/>
    </source>
</evidence>
<accession>X0ZWF9</accession>
<comment type="caution">
    <text evidence="1">The sequence shown here is derived from an EMBL/GenBank/DDBJ whole genome shotgun (WGS) entry which is preliminary data.</text>
</comment>
<organism evidence="1">
    <name type="scientific">marine sediment metagenome</name>
    <dbReference type="NCBI Taxonomy" id="412755"/>
    <lineage>
        <taxon>unclassified sequences</taxon>
        <taxon>metagenomes</taxon>
        <taxon>ecological metagenomes</taxon>
    </lineage>
</organism>
<dbReference type="EMBL" id="BART01006368">
    <property type="protein sequence ID" value="GAG62247.1"/>
    <property type="molecule type" value="Genomic_DNA"/>
</dbReference>